<feature type="repeat" description="ANK" evidence="1">
    <location>
        <begin position="105"/>
        <end position="137"/>
    </location>
</feature>
<sequence>IFSSDVWYDILKEKNFVKFEEIFQQNPNIVNSLRGAYGWTLLMKAVYEDRFDVFVHLMEYPQDFSLVSDNGQNILHYVGLVGTVRYLEKFDQQTIKMLINGRTKQNETPLHKAALRNKHNIIRWLLAKGANPELKDIYGQRPDEQRCDGVTKEIFRSFRSS</sequence>
<keyword evidence="1" id="KW-0040">ANK repeat</keyword>
<dbReference type="PROSITE" id="PS50088">
    <property type="entry name" value="ANK_REPEAT"/>
    <property type="match status" value="1"/>
</dbReference>
<dbReference type="PANTHER" id="PTHR24121">
    <property type="entry name" value="NO MECHANORECEPTOR POTENTIAL C, ISOFORM D-RELATED"/>
    <property type="match status" value="1"/>
</dbReference>
<dbReference type="InterPro" id="IPR036770">
    <property type="entry name" value="Ankyrin_rpt-contain_sf"/>
</dbReference>
<dbReference type="PROSITE" id="PS50297">
    <property type="entry name" value="ANK_REP_REGION"/>
    <property type="match status" value="1"/>
</dbReference>
<dbReference type="EnsemblMetazoa" id="CLYHEMT008625.7">
    <property type="protein sequence ID" value="CLYHEMP008625.7"/>
    <property type="gene ID" value="CLYHEMG008625"/>
</dbReference>
<dbReference type="SUPFAM" id="SSF48403">
    <property type="entry name" value="Ankyrin repeat"/>
    <property type="match status" value="1"/>
</dbReference>
<evidence type="ECO:0000256" key="1">
    <source>
        <dbReference type="PROSITE-ProRule" id="PRU00023"/>
    </source>
</evidence>
<organism evidence="2 3">
    <name type="scientific">Clytia hemisphaerica</name>
    <dbReference type="NCBI Taxonomy" id="252671"/>
    <lineage>
        <taxon>Eukaryota</taxon>
        <taxon>Metazoa</taxon>
        <taxon>Cnidaria</taxon>
        <taxon>Hydrozoa</taxon>
        <taxon>Hydroidolina</taxon>
        <taxon>Leptothecata</taxon>
        <taxon>Obeliida</taxon>
        <taxon>Clytiidae</taxon>
        <taxon>Clytia</taxon>
    </lineage>
</organism>
<dbReference type="OrthoDB" id="5954332at2759"/>
<dbReference type="Gene3D" id="1.25.40.20">
    <property type="entry name" value="Ankyrin repeat-containing domain"/>
    <property type="match status" value="1"/>
</dbReference>
<proteinExistence type="predicted"/>
<protein>
    <submittedName>
        <fullName evidence="2">Uncharacterized protein</fullName>
    </submittedName>
</protein>
<dbReference type="SMART" id="SM00248">
    <property type="entry name" value="ANK"/>
    <property type="match status" value="2"/>
</dbReference>
<evidence type="ECO:0000313" key="2">
    <source>
        <dbReference type="EnsemblMetazoa" id="CLYHEMP008625.7"/>
    </source>
</evidence>
<evidence type="ECO:0000313" key="3">
    <source>
        <dbReference type="Proteomes" id="UP000594262"/>
    </source>
</evidence>
<accession>A0A7M5UZJ2</accession>
<dbReference type="Proteomes" id="UP000594262">
    <property type="component" value="Unplaced"/>
</dbReference>
<dbReference type="Pfam" id="PF12796">
    <property type="entry name" value="Ank_2"/>
    <property type="match status" value="1"/>
</dbReference>
<dbReference type="InterPro" id="IPR002110">
    <property type="entry name" value="Ankyrin_rpt"/>
</dbReference>
<reference evidence="2" key="1">
    <citation type="submission" date="2021-01" db="UniProtKB">
        <authorList>
            <consortium name="EnsemblMetazoa"/>
        </authorList>
    </citation>
    <scope>IDENTIFICATION</scope>
</reference>
<name>A0A7M5UZJ2_9CNID</name>
<keyword evidence="3" id="KW-1185">Reference proteome</keyword>
<dbReference type="AlphaFoldDB" id="A0A7M5UZJ2"/>
<dbReference type="PANTHER" id="PTHR24121:SF23">
    <property type="entry name" value="NO MECHANORECEPTOR POTENTIAL C, ISOFORM H"/>
    <property type="match status" value="1"/>
</dbReference>